<proteinExistence type="predicted"/>
<sequence length="148" mass="17770">MIASNSNQMKCKRVCILVYKSIRVCQQKDSRVSEIYRRVLRSIRVIILMNVAGNSSQLMFLINLCLMQIRRRRPTREVGYRFFPNFEWKVNPKENKGKSRQRNGFQTERKQQKGKVGTKVKRKRKKKKKSNFFFFSLLASFHIRKCHH</sequence>
<protein>
    <submittedName>
        <fullName evidence="3">Uncharacterized protein</fullName>
    </submittedName>
</protein>
<accession>A0AAV4T376</accession>
<feature type="region of interest" description="Disordered" evidence="1">
    <location>
        <begin position="92"/>
        <end position="125"/>
    </location>
</feature>
<evidence type="ECO:0000313" key="4">
    <source>
        <dbReference type="Proteomes" id="UP001054945"/>
    </source>
</evidence>
<keyword evidence="4" id="KW-1185">Reference proteome</keyword>
<evidence type="ECO:0000256" key="1">
    <source>
        <dbReference type="SAM" id="MobiDB-lite"/>
    </source>
</evidence>
<dbReference type="Proteomes" id="UP001054945">
    <property type="component" value="Unassembled WGS sequence"/>
</dbReference>
<evidence type="ECO:0000313" key="3">
    <source>
        <dbReference type="EMBL" id="GIY39936.1"/>
    </source>
</evidence>
<dbReference type="AlphaFoldDB" id="A0AAV4T376"/>
<evidence type="ECO:0000256" key="2">
    <source>
        <dbReference type="SAM" id="Phobius"/>
    </source>
</evidence>
<reference evidence="3 4" key="1">
    <citation type="submission" date="2021-06" db="EMBL/GenBank/DDBJ databases">
        <title>Caerostris extrusa draft genome.</title>
        <authorList>
            <person name="Kono N."/>
            <person name="Arakawa K."/>
        </authorList>
    </citation>
    <scope>NUCLEOTIDE SEQUENCE [LARGE SCALE GENOMIC DNA]</scope>
</reference>
<organism evidence="3 4">
    <name type="scientific">Caerostris extrusa</name>
    <name type="common">Bark spider</name>
    <name type="synonym">Caerostris bankana</name>
    <dbReference type="NCBI Taxonomy" id="172846"/>
    <lineage>
        <taxon>Eukaryota</taxon>
        <taxon>Metazoa</taxon>
        <taxon>Ecdysozoa</taxon>
        <taxon>Arthropoda</taxon>
        <taxon>Chelicerata</taxon>
        <taxon>Arachnida</taxon>
        <taxon>Araneae</taxon>
        <taxon>Araneomorphae</taxon>
        <taxon>Entelegynae</taxon>
        <taxon>Araneoidea</taxon>
        <taxon>Araneidae</taxon>
        <taxon>Caerostris</taxon>
    </lineage>
</organism>
<gene>
    <name evidence="3" type="ORF">CEXT_493771</name>
</gene>
<keyword evidence="2" id="KW-0812">Transmembrane</keyword>
<keyword evidence="2" id="KW-1133">Transmembrane helix</keyword>
<feature type="transmembrane region" description="Helical" evidence="2">
    <location>
        <begin position="43"/>
        <end position="66"/>
    </location>
</feature>
<feature type="compositionally biased region" description="Basic residues" evidence="1">
    <location>
        <begin position="112"/>
        <end position="125"/>
    </location>
</feature>
<keyword evidence="2" id="KW-0472">Membrane</keyword>
<dbReference type="EMBL" id="BPLR01010532">
    <property type="protein sequence ID" value="GIY39936.1"/>
    <property type="molecule type" value="Genomic_DNA"/>
</dbReference>
<name>A0AAV4T376_CAEEX</name>
<comment type="caution">
    <text evidence="3">The sequence shown here is derived from an EMBL/GenBank/DDBJ whole genome shotgun (WGS) entry which is preliminary data.</text>
</comment>